<dbReference type="EMBL" id="KL367480">
    <property type="protein sequence ID" value="KFD71829.1"/>
    <property type="molecule type" value="Genomic_DNA"/>
</dbReference>
<dbReference type="Proteomes" id="UP000030758">
    <property type="component" value="Unassembled WGS sequence"/>
</dbReference>
<protein>
    <submittedName>
        <fullName evidence="1">Uncharacterized protein</fullName>
    </submittedName>
</protein>
<dbReference type="EMBL" id="KL363216">
    <property type="protein sequence ID" value="KFD53500.1"/>
    <property type="molecule type" value="Genomic_DNA"/>
</dbReference>
<reference evidence="1 3" key="1">
    <citation type="journal article" date="2014" name="Nat. Genet.">
        <title>Genome and transcriptome of the porcine whipworm Trichuris suis.</title>
        <authorList>
            <person name="Jex A.R."/>
            <person name="Nejsum P."/>
            <person name="Schwarz E.M."/>
            <person name="Hu L."/>
            <person name="Young N.D."/>
            <person name="Hall R.S."/>
            <person name="Korhonen P.K."/>
            <person name="Liao S."/>
            <person name="Thamsborg S."/>
            <person name="Xia J."/>
            <person name="Xu P."/>
            <person name="Wang S."/>
            <person name="Scheerlinck J.P."/>
            <person name="Hofmann A."/>
            <person name="Sternberg P.W."/>
            <person name="Wang J."/>
            <person name="Gasser R.B."/>
        </authorList>
    </citation>
    <scope>NUCLEOTIDE SEQUENCE [LARGE SCALE GENOMIC DNA]</scope>
    <source>
        <strain evidence="2">DCEP-RM93F</strain>
        <strain evidence="1">DCEP-RM93M</strain>
    </source>
</reference>
<evidence type="ECO:0000313" key="1">
    <source>
        <dbReference type="EMBL" id="KFD53500.1"/>
    </source>
</evidence>
<organism evidence="1 3">
    <name type="scientific">Trichuris suis</name>
    <name type="common">pig whipworm</name>
    <dbReference type="NCBI Taxonomy" id="68888"/>
    <lineage>
        <taxon>Eukaryota</taxon>
        <taxon>Metazoa</taxon>
        <taxon>Ecdysozoa</taxon>
        <taxon>Nematoda</taxon>
        <taxon>Enoplea</taxon>
        <taxon>Dorylaimia</taxon>
        <taxon>Trichinellida</taxon>
        <taxon>Trichuridae</taxon>
        <taxon>Trichuris</taxon>
    </lineage>
</organism>
<dbReference type="Proteomes" id="UP000030764">
    <property type="component" value="Unassembled WGS sequence"/>
</dbReference>
<gene>
    <name evidence="1" type="ORF">M513_05606</name>
    <name evidence="2" type="ORF">M514_05606</name>
</gene>
<name>A0A085M8F4_9BILA</name>
<dbReference type="AlphaFoldDB" id="A0A085M8F4"/>
<sequence length="145" mass="16682">MDHLTVAVMLQKRTIMDLTWANDQACFYTLALCIVHLFADLKSILSYDDLDLFRRRQPISLLPAFRRTVSKILAFYGVRFHRAAIMCAEKLMISQGSVCAMYVSVFQKIGNRRIPIHAISLYLVFPLDSLRLDAHELLMRIGFDA</sequence>
<proteinExistence type="predicted"/>
<evidence type="ECO:0000313" key="3">
    <source>
        <dbReference type="Proteomes" id="UP000030764"/>
    </source>
</evidence>
<accession>A0A085M8F4</accession>
<keyword evidence="3" id="KW-1185">Reference proteome</keyword>
<evidence type="ECO:0000313" key="2">
    <source>
        <dbReference type="EMBL" id="KFD71829.1"/>
    </source>
</evidence>